<dbReference type="Pfam" id="PF07978">
    <property type="entry name" value="NIPSNAP"/>
    <property type="match status" value="1"/>
</dbReference>
<dbReference type="Proteomes" id="UP000242757">
    <property type="component" value="Unassembled WGS sequence"/>
</dbReference>
<evidence type="ECO:0000259" key="1">
    <source>
        <dbReference type="Pfam" id="PF07978"/>
    </source>
</evidence>
<sequence length="104" mass="13022">MKIVELREYRIKKGKTEQWLNWMRDELLPYQRSKGMVILDTYVHRGSDERDYFVWLREFDDEASRQRIHKETYNEWWVSEIRPRVFELIDEDAIKVRLLNRLDM</sequence>
<comment type="caution">
    <text evidence="2">The sequence shown here is derived from an EMBL/GenBank/DDBJ whole genome shotgun (WGS) entry which is preliminary data.</text>
</comment>
<gene>
    <name evidence="2" type="ORF">B6S08_02315</name>
</gene>
<dbReference type="OrthoDB" id="9809695at2"/>
<reference evidence="2 3" key="1">
    <citation type="submission" date="2017-08" db="EMBL/GenBank/DDBJ databases">
        <title>A Genome Sequence of Oceanimonas doudoroffii ATCC 27123T.</title>
        <authorList>
            <person name="Brennan M.A."/>
            <person name="Maclea K.S."/>
            <person name="Mcclelland W.D."/>
            <person name="Trachtenberg A.M."/>
        </authorList>
    </citation>
    <scope>NUCLEOTIDE SEQUENCE [LARGE SCALE GENOMIC DNA]</scope>
    <source>
        <strain evidence="2 3">ATCC 27123</strain>
    </source>
</reference>
<dbReference type="InterPro" id="IPR012577">
    <property type="entry name" value="NIPSNAP"/>
</dbReference>
<proteinExistence type="predicted"/>
<dbReference type="InterPro" id="IPR011008">
    <property type="entry name" value="Dimeric_a/b-barrel"/>
</dbReference>
<organism evidence="2 3">
    <name type="scientific">Oceanimonas doudoroffii</name>
    <dbReference type="NCBI Taxonomy" id="84158"/>
    <lineage>
        <taxon>Bacteria</taxon>
        <taxon>Pseudomonadati</taxon>
        <taxon>Pseudomonadota</taxon>
        <taxon>Gammaproteobacteria</taxon>
        <taxon>Aeromonadales</taxon>
        <taxon>Aeromonadaceae</taxon>
        <taxon>Oceanimonas</taxon>
    </lineage>
</organism>
<evidence type="ECO:0000313" key="2">
    <source>
        <dbReference type="EMBL" id="OXY83742.1"/>
    </source>
</evidence>
<dbReference type="Gene3D" id="3.30.70.100">
    <property type="match status" value="1"/>
</dbReference>
<accession>A0A233RK28</accession>
<dbReference type="SUPFAM" id="SSF54909">
    <property type="entry name" value="Dimeric alpha+beta barrel"/>
    <property type="match status" value="1"/>
</dbReference>
<protein>
    <recommendedName>
        <fullName evidence="1">NIPSNAP domain-containing protein</fullName>
    </recommendedName>
</protein>
<dbReference type="AlphaFoldDB" id="A0A233RK28"/>
<evidence type="ECO:0000313" key="3">
    <source>
        <dbReference type="Proteomes" id="UP000242757"/>
    </source>
</evidence>
<feature type="domain" description="NIPSNAP" evidence="1">
    <location>
        <begin position="4"/>
        <end position="76"/>
    </location>
</feature>
<dbReference type="EMBL" id="NBIM01000001">
    <property type="protein sequence ID" value="OXY83742.1"/>
    <property type="molecule type" value="Genomic_DNA"/>
</dbReference>
<name>A0A233RK28_9GAMM</name>
<dbReference type="RefSeq" id="WP_094200514.1">
    <property type="nucleotide sequence ID" value="NZ_NBIM01000001.1"/>
</dbReference>
<keyword evidence="3" id="KW-1185">Reference proteome</keyword>